<keyword evidence="5" id="KW-0479">Metal-binding</keyword>
<dbReference type="GO" id="GO:0016342">
    <property type="term" value="C:catenin complex"/>
    <property type="evidence" value="ECO:0007669"/>
    <property type="project" value="TreeGrafter"/>
</dbReference>
<reference evidence="19 20" key="1">
    <citation type="submission" date="2018-11" db="EMBL/GenBank/DDBJ databases">
        <authorList>
            <person name="Lopez-Roques C."/>
            <person name="Donnadieu C."/>
            <person name="Bouchez O."/>
            <person name="Klopp C."/>
            <person name="Cabau C."/>
            <person name="Zahm M."/>
        </authorList>
    </citation>
    <scope>NUCLEOTIDE SEQUENCE [LARGE SCALE GENOMIC DNA]</scope>
    <source>
        <strain evidence="19">RS831</strain>
        <tissue evidence="19">Whole body</tissue>
    </source>
</reference>
<dbReference type="GO" id="GO:0044331">
    <property type="term" value="P:cell-cell adhesion mediated by cadherin"/>
    <property type="evidence" value="ECO:0007669"/>
    <property type="project" value="TreeGrafter"/>
</dbReference>
<dbReference type="GO" id="GO:0016339">
    <property type="term" value="P:calcium-dependent cell-cell adhesion via plasma membrane cell adhesion molecules"/>
    <property type="evidence" value="ECO:0007669"/>
    <property type="project" value="TreeGrafter"/>
</dbReference>
<dbReference type="InterPro" id="IPR000233">
    <property type="entry name" value="Cadherin_Y-type_LIR"/>
</dbReference>
<feature type="domain" description="Cadherin" evidence="18">
    <location>
        <begin position="363"/>
        <end position="475"/>
    </location>
</feature>
<evidence type="ECO:0000256" key="12">
    <source>
        <dbReference type="ARBA" id="ARBA00023136"/>
    </source>
</evidence>
<dbReference type="FunFam" id="2.60.40.60:FF:000027">
    <property type="entry name" value="Cadherin 2"/>
    <property type="match status" value="1"/>
</dbReference>
<evidence type="ECO:0000256" key="3">
    <source>
        <dbReference type="ARBA" id="ARBA00022475"/>
    </source>
</evidence>
<accession>A0A3S2PIA9</accession>
<dbReference type="GO" id="GO:0002009">
    <property type="term" value="P:morphogenesis of an epithelium"/>
    <property type="evidence" value="ECO:0007669"/>
    <property type="project" value="UniProtKB-ARBA"/>
</dbReference>
<dbReference type="InterPro" id="IPR014868">
    <property type="entry name" value="Cadherin_pro_dom"/>
</dbReference>
<dbReference type="SMART" id="SM00112">
    <property type="entry name" value="CA"/>
    <property type="match status" value="3"/>
</dbReference>
<dbReference type="Pfam" id="PF00028">
    <property type="entry name" value="Cadherin"/>
    <property type="match status" value="3"/>
</dbReference>
<dbReference type="InterPro" id="IPR015919">
    <property type="entry name" value="Cadherin-like_sf"/>
</dbReference>
<evidence type="ECO:0000256" key="2">
    <source>
        <dbReference type="ARBA" id="ARBA00004568"/>
    </source>
</evidence>
<dbReference type="FunFam" id="2.60.40.60:FF:000031">
    <property type="entry name" value="Cadherin 3"/>
    <property type="match status" value="1"/>
</dbReference>
<dbReference type="SMART" id="SM01055">
    <property type="entry name" value="Cadherin_pro"/>
    <property type="match status" value="1"/>
</dbReference>
<feature type="domain" description="Cadherin" evidence="18">
    <location>
        <begin position="476"/>
        <end position="581"/>
    </location>
</feature>
<dbReference type="SUPFAM" id="SSF49313">
    <property type="entry name" value="Cadherin-like"/>
    <property type="match status" value="5"/>
</dbReference>
<keyword evidence="6" id="KW-0732">Signal</keyword>
<proteinExistence type="predicted"/>
<evidence type="ECO:0000256" key="16">
    <source>
        <dbReference type="RuleBase" id="RU004358"/>
    </source>
</evidence>
<dbReference type="GO" id="GO:0007156">
    <property type="term" value="P:homophilic cell adhesion via plasma membrane adhesion molecules"/>
    <property type="evidence" value="ECO:0007669"/>
    <property type="project" value="InterPro"/>
</dbReference>
<feature type="transmembrane region" description="Helical" evidence="17">
    <location>
        <begin position="42"/>
        <end position="66"/>
    </location>
</feature>
<dbReference type="Gene3D" id="4.10.900.10">
    <property type="entry name" value="TCF3-CBD (Catenin binding domain)"/>
    <property type="match status" value="1"/>
</dbReference>
<keyword evidence="8 14" id="KW-0106">Calcium</keyword>
<dbReference type="InterPro" id="IPR002126">
    <property type="entry name" value="Cadherin-like_dom"/>
</dbReference>
<dbReference type="CDD" id="cd11304">
    <property type="entry name" value="Cadherin_repeat"/>
    <property type="match status" value="3"/>
</dbReference>
<evidence type="ECO:0000256" key="1">
    <source>
        <dbReference type="ARBA" id="ARBA00004251"/>
    </source>
</evidence>
<dbReference type="PROSITE" id="PS00232">
    <property type="entry name" value="CADHERIN_1"/>
    <property type="match status" value="2"/>
</dbReference>
<protein>
    <recommendedName>
        <fullName evidence="18">Cadherin domain-containing protein</fullName>
    </recommendedName>
</protein>
<dbReference type="FunFam" id="2.60.40.60:FF:000068">
    <property type="entry name" value="Desmoglein 1"/>
    <property type="match status" value="1"/>
</dbReference>
<dbReference type="PRINTS" id="PR01820">
    <property type="entry name" value="DESMOCOLLIN"/>
</dbReference>
<feature type="non-terminal residue" evidence="19">
    <location>
        <position position="1"/>
    </location>
</feature>
<evidence type="ECO:0000313" key="19">
    <source>
        <dbReference type="EMBL" id="RVE61707.1"/>
    </source>
</evidence>
<comment type="subcellular location">
    <subcellularLocation>
        <location evidence="2">Cell junction</location>
        <location evidence="2">Desmosome</location>
    </subcellularLocation>
    <subcellularLocation>
        <location evidence="1 15">Cell membrane</location>
        <topology evidence="1 15">Single-pass type I membrane protein</topology>
    </subcellularLocation>
</comment>
<dbReference type="OrthoDB" id="6079678at2759"/>
<reference evidence="19 20" key="2">
    <citation type="submission" date="2019-01" db="EMBL/GenBank/DDBJ databases">
        <title>A chromosome length genome reference of the Java medaka (oryzias javanicus).</title>
        <authorList>
            <person name="Herpin A."/>
            <person name="Takehana Y."/>
            <person name="Naruse K."/>
            <person name="Ansai S."/>
            <person name="Kawaguchi M."/>
        </authorList>
    </citation>
    <scope>NUCLEOTIDE SEQUENCE [LARGE SCALE GENOMIC DNA]</scope>
    <source>
        <strain evidence="19">RS831</strain>
        <tissue evidence="19">Whole body</tissue>
    </source>
</reference>
<dbReference type="Pfam" id="PF01049">
    <property type="entry name" value="CADH_Y-type_LIR"/>
    <property type="match status" value="1"/>
</dbReference>
<keyword evidence="11 17" id="KW-1133">Transmembrane helix</keyword>
<keyword evidence="3" id="KW-1003">Cell membrane</keyword>
<keyword evidence="12 17" id="KW-0472">Membrane</keyword>
<keyword evidence="7" id="KW-0677">Repeat</keyword>
<dbReference type="Gene3D" id="2.60.40.60">
    <property type="entry name" value="Cadherins"/>
    <property type="match status" value="5"/>
</dbReference>
<dbReference type="GO" id="GO:0005509">
    <property type="term" value="F:calcium ion binding"/>
    <property type="evidence" value="ECO:0007669"/>
    <property type="project" value="UniProtKB-UniRule"/>
</dbReference>
<feature type="domain" description="Cadherin" evidence="18">
    <location>
        <begin position="579"/>
        <end position="702"/>
    </location>
</feature>
<dbReference type="PANTHER" id="PTHR24027:SF78">
    <property type="entry name" value="CADHERIN-LIKE PROTEIN 26"/>
    <property type="match status" value="1"/>
</dbReference>
<dbReference type="InterPro" id="IPR039808">
    <property type="entry name" value="Cadherin"/>
</dbReference>
<dbReference type="GO" id="GO:0034332">
    <property type="term" value="P:adherens junction organization"/>
    <property type="evidence" value="ECO:0007669"/>
    <property type="project" value="TreeGrafter"/>
</dbReference>
<evidence type="ECO:0000256" key="17">
    <source>
        <dbReference type="SAM" id="Phobius"/>
    </source>
</evidence>
<dbReference type="EMBL" id="CM012453">
    <property type="protein sequence ID" value="RVE61707.1"/>
    <property type="molecule type" value="Genomic_DNA"/>
</dbReference>
<dbReference type="Proteomes" id="UP000283210">
    <property type="component" value="Chromosome 17"/>
</dbReference>
<dbReference type="InterPro" id="IPR009122">
    <property type="entry name" value="Desmosomal_cadherin"/>
</dbReference>
<evidence type="ECO:0000256" key="10">
    <source>
        <dbReference type="ARBA" id="ARBA00022949"/>
    </source>
</evidence>
<feature type="transmembrane region" description="Helical" evidence="17">
    <location>
        <begin position="689"/>
        <end position="714"/>
    </location>
</feature>
<evidence type="ECO:0000256" key="4">
    <source>
        <dbReference type="ARBA" id="ARBA00022692"/>
    </source>
</evidence>
<dbReference type="GO" id="GO:0000902">
    <property type="term" value="P:cell morphogenesis"/>
    <property type="evidence" value="ECO:0007669"/>
    <property type="project" value="TreeGrafter"/>
</dbReference>
<evidence type="ECO:0000256" key="9">
    <source>
        <dbReference type="ARBA" id="ARBA00022889"/>
    </source>
</evidence>
<evidence type="ECO:0000256" key="6">
    <source>
        <dbReference type="ARBA" id="ARBA00022729"/>
    </source>
</evidence>
<evidence type="ECO:0000256" key="8">
    <source>
        <dbReference type="ARBA" id="ARBA00022837"/>
    </source>
</evidence>
<evidence type="ECO:0000256" key="15">
    <source>
        <dbReference type="RuleBase" id="RU003318"/>
    </source>
</evidence>
<dbReference type="GO" id="GO:0008013">
    <property type="term" value="F:beta-catenin binding"/>
    <property type="evidence" value="ECO:0007669"/>
    <property type="project" value="TreeGrafter"/>
</dbReference>
<dbReference type="GO" id="GO:0045296">
    <property type="term" value="F:cadherin binding"/>
    <property type="evidence" value="ECO:0007669"/>
    <property type="project" value="TreeGrafter"/>
</dbReference>
<evidence type="ECO:0000313" key="20">
    <source>
        <dbReference type="Proteomes" id="UP000283210"/>
    </source>
</evidence>
<organism evidence="19 20">
    <name type="scientific">Oryzias javanicus</name>
    <name type="common">Javanese ricefish</name>
    <name type="synonym">Aplocheilus javanicus</name>
    <dbReference type="NCBI Taxonomy" id="123683"/>
    <lineage>
        <taxon>Eukaryota</taxon>
        <taxon>Metazoa</taxon>
        <taxon>Chordata</taxon>
        <taxon>Craniata</taxon>
        <taxon>Vertebrata</taxon>
        <taxon>Euteleostomi</taxon>
        <taxon>Actinopterygii</taxon>
        <taxon>Neopterygii</taxon>
        <taxon>Teleostei</taxon>
        <taxon>Neoteleostei</taxon>
        <taxon>Acanthomorphata</taxon>
        <taxon>Ovalentaria</taxon>
        <taxon>Atherinomorphae</taxon>
        <taxon>Beloniformes</taxon>
        <taxon>Adrianichthyidae</taxon>
        <taxon>Oryziinae</taxon>
        <taxon>Oryzias</taxon>
    </lineage>
</organism>
<dbReference type="PANTHER" id="PTHR24027">
    <property type="entry name" value="CADHERIN-23"/>
    <property type="match status" value="1"/>
</dbReference>
<keyword evidence="9 15" id="KW-0130">Cell adhesion</keyword>
<dbReference type="PROSITE" id="PS50268">
    <property type="entry name" value="CADHERIN_2"/>
    <property type="match status" value="4"/>
</dbReference>
<feature type="domain" description="Cadherin" evidence="18">
    <location>
        <begin position="270"/>
        <end position="362"/>
    </location>
</feature>
<keyword evidence="10" id="KW-0965">Cell junction</keyword>
<dbReference type="FunFam" id="2.60.40.60:FF:000019">
    <property type="entry name" value="Cadherin 2"/>
    <property type="match status" value="1"/>
</dbReference>
<dbReference type="PRINTS" id="PR00205">
    <property type="entry name" value="CADHERIN"/>
</dbReference>
<evidence type="ECO:0000256" key="14">
    <source>
        <dbReference type="PROSITE-ProRule" id="PRU00043"/>
    </source>
</evidence>
<dbReference type="GO" id="GO:0016477">
    <property type="term" value="P:cell migration"/>
    <property type="evidence" value="ECO:0007669"/>
    <property type="project" value="TreeGrafter"/>
</dbReference>
<dbReference type="GO" id="GO:0007043">
    <property type="term" value="P:cell-cell junction assembly"/>
    <property type="evidence" value="ECO:0007669"/>
    <property type="project" value="TreeGrafter"/>
</dbReference>
<keyword evidence="20" id="KW-1185">Reference proteome</keyword>
<comment type="function">
    <text evidence="16">A component of desmosome cell-cell junctions which are required for positive regulation of cellular adhesion. Involved in the interaction of plaque proteins and intermediate filaments mediating cell-cell adhesion.</text>
</comment>
<dbReference type="InterPro" id="IPR027397">
    <property type="entry name" value="Catenin-bd_sf"/>
</dbReference>
<evidence type="ECO:0000259" key="18">
    <source>
        <dbReference type="PROSITE" id="PS50268"/>
    </source>
</evidence>
<dbReference type="InterPro" id="IPR020894">
    <property type="entry name" value="Cadherin_CS"/>
</dbReference>
<evidence type="ECO:0000256" key="7">
    <source>
        <dbReference type="ARBA" id="ARBA00022737"/>
    </source>
</evidence>
<evidence type="ECO:0000256" key="13">
    <source>
        <dbReference type="ARBA" id="ARBA00023180"/>
    </source>
</evidence>
<dbReference type="AlphaFoldDB" id="A0A3S2PIA9"/>
<name>A0A3S2PIA9_ORYJA</name>
<evidence type="ECO:0000256" key="11">
    <source>
        <dbReference type="ARBA" id="ARBA00022989"/>
    </source>
</evidence>
<dbReference type="Pfam" id="PF08758">
    <property type="entry name" value="Cadherin_pro"/>
    <property type="match status" value="1"/>
</dbReference>
<dbReference type="GO" id="GO:0005912">
    <property type="term" value="C:adherens junction"/>
    <property type="evidence" value="ECO:0007669"/>
    <property type="project" value="TreeGrafter"/>
</dbReference>
<dbReference type="PRINTS" id="PR01818">
    <property type="entry name" value="DESMOCADHERN"/>
</dbReference>
<keyword evidence="4 15" id="KW-0812">Transmembrane</keyword>
<gene>
    <name evidence="19" type="ORF">OJAV_G00175470</name>
</gene>
<evidence type="ECO:0000256" key="5">
    <source>
        <dbReference type="ARBA" id="ARBA00022723"/>
    </source>
</evidence>
<sequence>SLWERSLPHIGPTFLRCVSAQFSSVPPAELQRRRRRRRSRQGSTFVQPWLIIMAKVLFFVICLVTSCVESCHLPGSLYVLVPQNIPVGYRITKVQTSDCDPKTLTLTLKDPSFSIRGNGEVVAVSAVSLPDGERTFSVRAQDQNGPESAMEVHLYCNRAPQQDFKGQGLLKRTKRRWQPPPTQILENDPGPFPKDVETLVSDSSGSYDSTSHWIEKREKHIGLLSAFSKKNTHEATDESMIFDIYVDDKNDNPPEFVGDLQFTVLEQTAGAVVGKVNATDKDKQQTDHVRIKYSLKSELNLFTINPDSGVITTITNTLDREVKDKYTVIVELRDLKGAPGGLSATGTATITLSDINDNPPTFRQTSYEATVKENENETRILDIQLDDKDLKNTPNWISKLVITKGNENGNFRVDVDPETNTAHLYVVKPLDYEKTKNIKLEVLARNEADLTGTTAQWQTVPIVVSVSDVDEGPEFSAPVVRFMVKENTPNGTVIGSYTAVDPETKSSSGIRYYKMQDPASWINVDTNTGELKVANTIDRESPYVNDGLYNITMRAVDPSLKSGVGMVILVIEDVNDNMPVIPSQLVLCERKDQSLGYLLVTAEDKDEAPFSSPFVFSLANEQEEDWSIQRFNDTTAMLKQVKDLPRGKYEIPLIVVDQQSFGTTQTATVTLCTCTNKGVCQANQSSVSLGPLGILALLLPLFLLLLLVLLLAFFCTTRPDKVPFDETGYSGGILLPSNTEAPGEEVDSALIPISNIGGSQQQLKQPSKIFDSTWAGNKSGSTLGGHSIHENGFYHAGMSTTNMQQFGSGQYETQNYAGNFVNLDRYLAQDPTLVQFWQTNGRCINQKLSTMAEEGEGRFADDIAHCYGYEGAGSTAGSVGCCSNLGDEENLDFLNTLEPKFKTLADVCKKT</sequence>
<dbReference type="GO" id="GO:0030057">
    <property type="term" value="C:desmosome"/>
    <property type="evidence" value="ECO:0007669"/>
    <property type="project" value="UniProtKB-SubCell"/>
</dbReference>
<keyword evidence="13" id="KW-0325">Glycoprotein</keyword>